<evidence type="ECO:0000259" key="1">
    <source>
        <dbReference type="Pfam" id="PF08241"/>
    </source>
</evidence>
<organism evidence="2 3">
    <name type="scientific">Noviluteimonas caseinilytica</name>
    <dbReference type="NCBI Taxonomy" id="2675101"/>
    <lineage>
        <taxon>Bacteria</taxon>
        <taxon>Pseudomonadati</taxon>
        <taxon>Pseudomonadota</taxon>
        <taxon>Gammaproteobacteria</taxon>
        <taxon>Lysobacterales</taxon>
        <taxon>Lysobacteraceae</taxon>
        <taxon>Noviluteimonas</taxon>
    </lineage>
</organism>
<accession>A0ABM7Q3I3</accession>
<sequence length="274" mass="30262">MHQFEYVDFEARRDRPEVTACWLATQQMLAAVNDTLDGYCDTCGDLRTFNVVRNGNGEVETREGLVCGACGFSARIRATIAMLRARAPDARDIYITEQSTAVFAYLQKQHPGIRGSEFEPDASKRESLGAWLAQIGGHGPVEFQDITRLTFEDASQDAIVSMDVLEHVPDYAAALREFARVLRPGGVVVATFPFIDVADTLVRASIGDDGTITHHETPEYHGDPIGGPVLCFQHFGWDVLSLARASGFSDAAMVMPWAPERAFYYGHWTLVATR</sequence>
<name>A0ABM7Q3I3_9GAMM</name>
<dbReference type="Proteomes" id="UP000681317">
    <property type="component" value="Chromosome"/>
</dbReference>
<dbReference type="EMBL" id="AP024545">
    <property type="protein sequence ID" value="BCT91851.1"/>
    <property type="molecule type" value="Genomic_DNA"/>
</dbReference>
<evidence type="ECO:0000313" key="3">
    <source>
        <dbReference type="Proteomes" id="UP000681317"/>
    </source>
</evidence>
<evidence type="ECO:0000313" key="2">
    <source>
        <dbReference type="EMBL" id="BCT91851.1"/>
    </source>
</evidence>
<dbReference type="Pfam" id="PF08241">
    <property type="entry name" value="Methyltransf_11"/>
    <property type="match status" value="1"/>
</dbReference>
<reference evidence="2 3" key="1">
    <citation type="submission" date="2021-03" db="EMBL/GenBank/DDBJ databases">
        <title>Complete Genome Sequences of Two Lysobacter Strains Isolated from Sea Water (Lysobacter caseinilyticus) and Soil (Lysobacter helvus) in South Korea.</title>
        <authorList>
            <person name="Watanabe Y."/>
            <person name="Arakawa K."/>
        </authorList>
    </citation>
    <scope>NUCLEOTIDE SEQUENCE [LARGE SCALE GENOMIC DNA]</scope>
    <source>
        <strain evidence="2 3">KVB24</strain>
    </source>
</reference>
<keyword evidence="3" id="KW-1185">Reference proteome</keyword>
<dbReference type="SUPFAM" id="SSF53335">
    <property type="entry name" value="S-adenosyl-L-methionine-dependent methyltransferases"/>
    <property type="match status" value="1"/>
</dbReference>
<proteinExistence type="predicted"/>
<dbReference type="RefSeq" id="WP_279640656.1">
    <property type="nucleotide sequence ID" value="NZ_AP024545.1"/>
</dbReference>
<dbReference type="InterPro" id="IPR029063">
    <property type="entry name" value="SAM-dependent_MTases_sf"/>
</dbReference>
<dbReference type="InterPro" id="IPR013216">
    <property type="entry name" value="Methyltransf_11"/>
</dbReference>
<dbReference type="CDD" id="cd02440">
    <property type="entry name" value="AdoMet_MTases"/>
    <property type="match status" value="1"/>
</dbReference>
<dbReference type="Gene3D" id="3.40.50.150">
    <property type="entry name" value="Vaccinia Virus protein VP39"/>
    <property type="match status" value="1"/>
</dbReference>
<dbReference type="PANTHER" id="PTHR43591:SF110">
    <property type="entry name" value="RHODANESE DOMAIN-CONTAINING PROTEIN"/>
    <property type="match status" value="1"/>
</dbReference>
<feature type="domain" description="Methyltransferase type 11" evidence="1">
    <location>
        <begin position="141"/>
        <end position="189"/>
    </location>
</feature>
<protein>
    <recommendedName>
        <fullName evidence="1">Methyltransferase type 11 domain-containing protein</fullName>
    </recommendedName>
</protein>
<dbReference type="PANTHER" id="PTHR43591">
    <property type="entry name" value="METHYLTRANSFERASE"/>
    <property type="match status" value="1"/>
</dbReference>
<gene>
    <name evidence="2" type="ORF">LYSCAS_08750</name>
</gene>